<dbReference type="GO" id="GO:0005576">
    <property type="term" value="C:extracellular region"/>
    <property type="evidence" value="ECO:0007669"/>
    <property type="project" value="UniProtKB-SubCell"/>
</dbReference>
<organism evidence="4 5">
    <name type="scientific">Thalassovita mangrovi</name>
    <dbReference type="NCBI Taxonomy" id="2692236"/>
    <lineage>
        <taxon>Bacteria</taxon>
        <taxon>Pseudomonadati</taxon>
        <taxon>Pseudomonadota</taxon>
        <taxon>Alphaproteobacteria</taxon>
        <taxon>Rhodobacterales</taxon>
        <taxon>Roseobacteraceae</taxon>
        <taxon>Thalassovita</taxon>
    </lineage>
</organism>
<dbReference type="Proteomes" id="UP000479043">
    <property type="component" value="Unassembled WGS sequence"/>
</dbReference>
<dbReference type="PROSITE" id="PS00330">
    <property type="entry name" value="HEMOLYSIN_CALCIUM"/>
    <property type="match status" value="1"/>
</dbReference>
<dbReference type="InterPro" id="IPR011049">
    <property type="entry name" value="Serralysin-like_metalloprot_C"/>
</dbReference>
<gene>
    <name evidence="4" type="ORF">GR167_18180</name>
</gene>
<dbReference type="Gene3D" id="2.150.10.10">
    <property type="entry name" value="Serralysin-like metalloprotease, C-terminal"/>
    <property type="match status" value="2"/>
</dbReference>
<reference evidence="4 5" key="1">
    <citation type="submission" date="2020-01" db="EMBL/GenBank/DDBJ databases">
        <authorList>
            <person name="Chen S."/>
        </authorList>
    </citation>
    <scope>NUCLEOTIDE SEQUENCE [LARGE SCALE GENOMIC DNA]</scope>
    <source>
        <strain evidence="4 5">GS-10</strain>
    </source>
</reference>
<dbReference type="PRINTS" id="PR00313">
    <property type="entry name" value="CABNDNGRPT"/>
</dbReference>
<dbReference type="PANTHER" id="PTHR38340">
    <property type="entry name" value="S-LAYER PROTEIN"/>
    <property type="match status" value="1"/>
</dbReference>
<evidence type="ECO:0000313" key="4">
    <source>
        <dbReference type="EMBL" id="MYM57251.1"/>
    </source>
</evidence>
<dbReference type="Pfam" id="PF00353">
    <property type="entry name" value="HemolysinCabind"/>
    <property type="match status" value="3"/>
</dbReference>
<evidence type="ECO:0000256" key="2">
    <source>
        <dbReference type="ARBA" id="ARBA00022525"/>
    </source>
</evidence>
<dbReference type="SUPFAM" id="SSF51120">
    <property type="entry name" value="beta-Roll"/>
    <property type="match status" value="2"/>
</dbReference>
<feature type="compositionally biased region" description="Low complexity" evidence="3">
    <location>
        <begin position="161"/>
        <end position="171"/>
    </location>
</feature>
<evidence type="ECO:0008006" key="6">
    <source>
        <dbReference type="Google" id="ProtNLM"/>
    </source>
</evidence>
<keyword evidence="2" id="KW-0964">Secreted</keyword>
<evidence type="ECO:0000313" key="5">
    <source>
        <dbReference type="Proteomes" id="UP000479043"/>
    </source>
</evidence>
<feature type="region of interest" description="Disordered" evidence="3">
    <location>
        <begin position="144"/>
        <end position="182"/>
    </location>
</feature>
<dbReference type="GO" id="GO:0005509">
    <property type="term" value="F:calcium ion binding"/>
    <property type="evidence" value="ECO:0007669"/>
    <property type="project" value="InterPro"/>
</dbReference>
<comment type="caution">
    <text evidence="4">The sequence shown here is derived from an EMBL/GenBank/DDBJ whole genome shotgun (WGS) entry which is preliminary data.</text>
</comment>
<name>A0A6L8LMH3_9RHOB</name>
<dbReference type="AlphaFoldDB" id="A0A6L8LMH3"/>
<dbReference type="InterPro" id="IPR050557">
    <property type="entry name" value="RTX_toxin/Mannuronan_C5-epim"/>
</dbReference>
<accession>A0A6L8LMH3</accession>
<dbReference type="InterPro" id="IPR018511">
    <property type="entry name" value="Hemolysin-typ_Ca-bd_CS"/>
</dbReference>
<dbReference type="EMBL" id="WWEN01000010">
    <property type="protein sequence ID" value="MYM57251.1"/>
    <property type="molecule type" value="Genomic_DNA"/>
</dbReference>
<comment type="subcellular location">
    <subcellularLocation>
        <location evidence="1">Secreted</location>
    </subcellularLocation>
</comment>
<evidence type="ECO:0000256" key="1">
    <source>
        <dbReference type="ARBA" id="ARBA00004613"/>
    </source>
</evidence>
<sequence>MPVSIPINRSTAAVWRMSWDGHETDVLMLVQPFGTTQNFYIFPLAGYDVSYIDTMSEFASFLQGLEDGSPVSDGPIAPDQPIFLADLDDVDIARLPKPQGVTEIGSDVMDFLYGDAGDDSVNGMDGNDYIYGRDGADTLIGGAGDDSITGGQTADDERDNVYAGDGNDNVDGGYGNDELRGDAGNDTLTGGYGADTVLGGDGNDVLTGQAWGDLLFGGNGDDFINGGYGYDRVNGGDGADEFYHLGVAGHGSDWIQDYDAAEGDVLVFGGSASLDQFQVNYTETANAGVAGVEEAFVIYRPTGQILWALVDGGGQDQINLVLDEVTYDLLA</sequence>
<dbReference type="PANTHER" id="PTHR38340:SF1">
    <property type="entry name" value="S-LAYER PROTEIN"/>
    <property type="match status" value="1"/>
</dbReference>
<keyword evidence="5" id="KW-1185">Reference proteome</keyword>
<protein>
    <recommendedName>
        <fullName evidence="6">Calcium-binding protein</fullName>
    </recommendedName>
</protein>
<proteinExistence type="predicted"/>
<dbReference type="InterPro" id="IPR001343">
    <property type="entry name" value="Hemolysn_Ca-bd"/>
</dbReference>
<evidence type="ECO:0000256" key="3">
    <source>
        <dbReference type="SAM" id="MobiDB-lite"/>
    </source>
</evidence>